<protein>
    <recommendedName>
        <fullName evidence="3">Death domain-containing protein</fullName>
    </recommendedName>
</protein>
<accession>A0A1X7VC82</accession>
<evidence type="ECO:0000313" key="2">
    <source>
        <dbReference type="EnsemblMetazoa" id="Aqu2.1.37631_001"/>
    </source>
</evidence>
<dbReference type="InParanoid" id="A0A1X7VC82"/>
<name>A0A1X7VC82_AMPQE</name>
<dbReference type="AlphaFoldDB" id="A0A1X7VC82"/>
<keyword evidence="1" id="KW-0812">Transmembrane</keyword>
<feature type="transmembrane region" description="Helical" evidence="1">
    <location>
        <begin position="527"/>
        <end position="551"/>
    </location>
</feature>
<sequence length="559" mass="62199">QLTKMACIEGDGVQNVGEQRATSEAENNRANAEEYSEDKVVDATQNFSPGDMTVFGVNLGVKLEKIQTIKADSADSKLHGLQIYKEWRKSKGPQLTQEDHDQLSNAFTKCGHRRSDLALRRRTTTVELKQSAVYPILETLFDNRLKSNVDIAKLKNFGLALKMESADIDNIIVLNQNKGEYEAVIALAIFTAWKSNISPSDDNDAKACEILNAAYKAMTDEMATTPTSLMPGSPSLNFDAKGTDPKDTDPLISPKTGTHDTKMTNYKIAACVSLIFCLIVAISVEVSLLTLAFSYKQEETVTILPGDTIRLPLPAYVPPSLDIVLWGQEDTCSAEVLLAKCSNIETREEVLSFLPHIDFNYLVSGSSVTISESVIRPYEIWLFSEEVDADSAVKEQFRGHHCPSATDHEALCALLKVGEEAVTIDVTESSYYFFRCDQFPFNCSQVNTWGINKMVYDFNVPPDDIIDSAIVHVQNISSRIRIRSSYFYSEGSVSDLCLLAQLNTTVCGSDNLIYRMDMIYSSIFHEVLVYATILVGLIMTVLLIACLVWCYRNRCKTTQ</sequence>
<keyword evidence="1" id="KW-1133">Transmembrane helix</keyword>
<evidence type="ECO:0008006" key="3">
    <source>
        <dbReference type="Google" id="ProtNLM"/>
    </source>
</evidence>
<evidence type="ECO:0000256" key="1">
    <source>
        <dbReference type="SAM" id="Phobius"/>
    </source>
</evidence>
<organism evidence="2">
    <name type="scientific">Amphimedon queenslandica</name>
    <name type="common">Sponge</name>
    <dbReference type="NCBI Taxonomy" id="400682"/>
    <lineage>
        <taxon>Eukaryota</taxon>
        <taxon>Metazoa</taxon>
        <taxon>Porifera</taxon>
        <taxon>Demospongiae</taxon>
        <taxon>Heteroscleromorpha</taxon>
        <taxon>Haplosclerida</taxon>
        <taxon>Niphatidae</taxon>
        <taxon>Amphimedon</taxon>
    </lineage>
</organism>
<dbReference type="EnsemblMetazoa" id="Aqu2.1.37631_001">
    <property type="protein sequence ID" value="Aqu2.1.37631_001"/>
    <property type="gene ID" value="Aqu2.1.37631"/>
</dbReference>
<feature type="transmembrane region" description="Helical" evidence="1">
    <location>
        <begin position="268"/>
        <end position="295"/>
    </location>
</feature>
<reference evidence="2" key="1">
    <citation type="submission" date="2017-05" db="UniProtKB">
        <authorList>
            <consortium name="EnsemblMetazoa"/>
        </authorList>
    </citation>
    <scope>IDENTIFICATION</scope>
</reference>
<proteinExistence type="predicted"/>
<keyword evidence="1" id="KW-0472">Membrane</keyword>